<dbReference type="Pfam" id="PF09701">
    <property type="entry name" value="Cas_Cmr5"/>
    <property type="match status" value="1"/>
</dbReference>
<keyword evidence="3" id="KW-0963">Cytoplasm</keyword>
<dbReference type="Gene3D" id="1.10.520.30">
    <property type="entry name" value="AF1862-like domain"/>
    <property type="match status" value="1"/>
</dbReference>
<dbReference type="InterPro" id="IPR010160">
    <property type="entry name" value="CRISPR-assoc_prot_Cmr5"/>
</dbReference>
<organism evidence="6 7">
    <name type="scientific">Anaerostipes hominis</name>
    <name type="common">ex Liu et al. 2021</name>
    <dbReference type="NCBI Taxonomy" id="2763018"/>
    <lineage>
        <taxon>Bacteria</taxon>
        <taxon>Bacillati</taxon>
        <taxon>Bacillota</taxon>
        <taxon>Clostridia</taxon>
        <taxon>Lachnospirales</taxon>
        <taxon>Lachnospiraceae</taxon>
        <taxon>Anaerostipes</taxon>
    </lineage>
</organism>
<evidence type="ECO:0000256" key="5">
    <source>
        <dbReference type="ARBA" id="ARBA00030001"/>
    </source>
</evidence>
<reference evidence="6 7" key="1">
    <citation type="submission" date="2020-08" db="EMBL/GenBank/DDBJ databases">
        <title>Genome public.</title>
        <authorList>
            <person name="Liu C."/>
            <person name="Sun Q."/>
        </authorList>
    </citation>
    <scope>NUCLEOTIDE SEQUENCE [LARGE SCALE GENOMIC DNA]</scope>
    <source>
        <strain evidence="6 7">NSJ-7</strain>
    </source>
</reference>
<evidence type="ECO:0000256" key="4">
    <source>
        <dbReference type="ARBA" id="ARBA00023118"/>
    </source>
</evidence>
<comment type="caution">
    <text evidence="6">The sequence shown here is derived from an EMBL/GenBank/DDBJ whole genome shotgun (WGS) entry which is preliminary data.</text>
</comment>
<comment type="subcellular location">
    <subcellularLocation>
        <location evidence="1">Cytoplasm</location>
    </subcellularLocation>
</comment>
<evidence type="ECO:0000313" key="6">
    <source>
        <dbReference type="EMBL" id="MBC5676649.1"/>
    </source>
</evidence>
<evidence type="ECO:0000256" key="3">
    <source>
        <dbReference type="ARBA" id="ARBA00022490"/>
    </source>
</evidence>
<name>A0ABR7FN57_9FIRM</name>
<evidence type="ECO:0000313" key="7">
    <source>
        <dbReference type="Proteomes" id="UP000635828"/>
    </source>
</evidence>
<keyword evidence="7" id="KW-1185">Reference proteome</keyword>
<protein>
    <recommendedName>
        <fullName evidence="5">CRISPR type III-B/RAMP module-associated protein Cmr5</fullName>
    </recommendedName>
</protein>
<gene>
    <name evidence="6" type="primary">cmr5</name>
    <name evidence="6" type="ORF">H8S22_03170</name>
</gene>
<dbReference type="NCBIfam" id="TIGR01881">
    <property type="entry name" value="cas_Cmr5"/>
    <property type="match status" value="1"/>
</dbReference>
<evidence type="ECO:0000256" key="2">
    <source>
        <dbReference type="ARBA" id="ARBA00006161"/>
    </source>
</evidence>
<dbReference type="SUPFAM" id="SSF158568">
    <property type="entry name" value="AF1862-like"/>
    <property type="match status" value="1"/>
</dbReference>
<dbReference type="RefSeq" id="WP_024726749.1">
    <property type="nucleotide sequence ID" value="NZ_JACOOS010000002.1"/>
</dbReference>
<evidence type="ECO:0000256" key="1">
    <source>
        <dbReference type="ARBA" id="ARBA00004496"/>
    </source>
</evidence>
<keyword evidence="4" id="KW-0051">Antiviral defense</keyword>
<proteinExistence type="inferred from homology"/>
<dbReference type="EMBL" id="JACOOS010000002">
    <property type="protein sequence ID" value="MBC5676649.1"/>
    <property type="molecule type" value="Genomic_DNA"/>
</dbReference>
<sequence length="154" mass="18148">MENHFVDLNRRRALASYNAINDLIEHIEESKDLGDPKVQESIKSKKEQLRTICRKLPVLMRDNGFITTFAFLKGKGTSSIEQKIFEQSMKWISFVFSIPKEADNAFTYIIDEVSQKEYMMISREIIKYFVWLKRHAEMEVKRDITTISCTQNDE</sequence>
<dbReference type="InterPro" id="IPR023101">
    <property type="entry name" value="AF1862-like_dom_sf"/>
</dbReference>
<comment type="similarity">
    <text evidence="2">Belongs to the CRISPR system Cmr5 family.</text>
</comment>
<accession>A0ABR7FN57</accession>
<dbReference type="Proteomes" id="UP000635828">
    <property type="component" value="Unassembled WGS sequence"/>
</dbReference>